<keyword evidence="4" id="KW-0804">Transcription</keyword>
<evidence type="ECO:0000256" key="1">
    <source>
        <dbReference type="ARBA" id="ARBA00009437"/>
    </source>
</evidence>
<evidence type="ECO:0000259" key="5">
    <source>
        <dbReference type="PROSITE" id="PS50931"/>
    </source>
</evidence>
<name>A0AAE3MXZ1_9HYPH</name>
<keyword evidence="3" id="KW-0238">DNA-binding</keyword>
<sequence length="306" mass="34106">MRRFLPSLSALQAFEAAARHQSFTKAGEELGMTQSGISRQIQNLETFLGIRLFERIGSRLTLTGLGNKYFLEITQNLNRLEEVSMDAVRGRTADASLMIGAAPTLETRWLLPRLGSFLSEHPDIPVEITTLGAEPDFRNDGIDIAIMRGFGTWPDARAKPLFDEELVVVASPKIVPPGSPQEPLDFARYPILQNASRPSLWLIWLRVSKLNYSGRIQGVRLSTSELLIQAAVNGIGLAVVPPQFVKREIERGELHTPFGPPVRSGEGYWVVQSERESQHENAAAFRNWLLREAVRERNACTARPPA</sequence>
<dbReference type="InterPro" id="IPR005119">
    <property type="entry name" value="LysR_subst-bd"/>
</dbReference>
<reference evidence="6" key="1">
    <citation type="submission" date="2022-07" db="EMBL/GenBank/DDBJ databases">
        <title>Ectorhizobium quercum gen.nov., sp. nov.</title>
        <authorList>
            <person name="Ma T."/>
            <person name="Li Y."/>
        </authorList>
    </citation>
    <scope>NUCLEOTIDE SEQUENCE</scope>
    <source>
        <strain evidence="6">BDR2-2</strain>
    </source>
</reference>
<dbReference type="GO" id="GO:0043565">
    <property type="term" value="F:sequence-specific DNA binding"/>
    <property type="evidence" value="ECO:0007669"/>
    <property type="project" value="TreeGrafter"/>
</dbReference>
<evidence type="ECO:0000256" key="4">
    <source>
        <dbReference type="ARBA" id="ARBA00023163"/>
    </source>
</evidence>
<dbReference type="EMBL" id="JANFPI010000001">
    <property type="protein sequence ID" value="MCX8995522.1"/>
    <property type="molecule type" value="Genomic_DNA"/>
</dbReference>
<dbReference type="SUPFAM" id="SSF53850">
    <property type="entry name" value="Periplasmic binding protein-like II"/>
    <property type="match status" value="1"/>
</dbReference>
<evidence type="ECO:0000313" key="7">
    <source>
        <dbReference type="Proteomes" id="UP001208771"/>
    </source>
</evidence>
<keyword evidence="2" id="KW-0805">Transcription regulation</keyword>
<dbReference type="GO" id="GO:0003700">
    <property type="term" value="F:DNA-binding transcription factor activity"/>
    <property type="evidence" value="ECO:0007669"/>
    <property type="project" value="InterPro"/>
</dbReference>
<dbReference type="PRINTS" id="PR00039">
    <property type="entry name" value="HTHLYSR"/>
</dbReference>
<organism evidence="6 7">
    <name type="scientific">Ectorhizobium quercum</name>
    <dbReference type="NCBI Taxonomy" id="2965071"/>
    <lineage>
        <taxon>Bacteria</taxon>
        <taxon>Pseudomonadati</taxon>
        <taxon>Pseudomonadota</taxon>
        <taxon>Alphaproteobacteria</taxon>
        <taxon>Hyphomicrobiales</taxon>
        <taxon>Rhizobiaceae</taxon>
        <taxon>Ectorhizobium</taxon>
    </lineage>
</organism>
<dbReference type="Pfam" id="PF03466">
    <property type="entry name" value="LysR_substrate"/>
    <property type="match status" value="1"/>
</dbReference>
<accession>A0AAE3MXZ1</accession>
<dbReference type="InterPro" id="IPR036390">
    <property type="entry name" value="WH_DNA-bd_sf"/>
</dbReference>
<dbReference type="Gene3D" id="1.10.10.10">
    <property type="entry name" value="Winged helix-like DNA-binding domain superfamily/Winged helix DNA-binding domain"/>
    <property type="match status" value="1"/>
</dbReference>
<dbReference type="Gene3D" id="3.40.190.10">
    <property type="entry name" value="Periplasmic binding protein-like II"/>
    <property type="match status" value="2"/>
</dbReference>
<dbReference type="PANTHER" id="PTHR30537:SF26">
    <property type="entry name" value="GLYCINE CLEAVAGE SYSTEM TRANSCRIPTIONAL ACTIVATOR"/>
    <property type="match status" value="1"/>
</dbReference>
<dbReference type="SUPFAM" id="SSF46785">
    <property type="entry name" value="Winged helix' DNA-binding domain"/>
    <property type="match status" value="1"/>
</dbReference>
<evidence type="ECO:0000313" key="6">
    <source>
        <dbReference type="EMBL" id="MCX8995522.1"/>
    </source>
</evidence>
<dbReference type="Proteomes" id="UP001208771">
    <property type="component" value="Unassembled WGS sequence"/>
</dbReference>
<dbReference type="InterPro" id="IPR036388">
    <property type="entry name" value="WH-like_DNA-bd_sf"/>
</dbReference>
<dbReference type="FunFam" id="1.10.10.10:FF:000001">
    <property type="entry name" value="LysR family transcriptional regulator"/>
    <property type="match status" value="1"/>
</dbReference>
<dbReference type="RefSeq" id="WP_306409304.1">
    <property type="nucleotide sequence ID" value="NZ_JANFPI010000001.1"/>
</dbReference>
<dbReference type="InterPro" id="IPR000847">
    <property type="entry name" value="LysR_HTH_N"/>
</dbReference>
<dbReference type="CDD" id="cd08432">
    <property type="entry name" value="PBP2_GcdR_TrpI_HvrB_AmpR_like"/>
    <property type="match status" value="1"/>
</dbReference>
<dbReference type="PROSITE" id="PS50931">
    <property type="entry name" value="HTH_LYSR"/>
    <property type="match status" value="1"/>
</dbReference>
<dbReference type="Pfam" id="PF00126">
    <property type="entry name" value="HTH_1"/>
    <property type="match status" value="1"/>
</dbReference>
<evidence type="ECO:0000256" key="2">
    <source>
        <dbReference type="ARBA" id="ARBA00023015"/>
    </source>
</evidence>
<gene>
    <name evidence="6" type="ORF">NOF55_00185</name>
</gene>
<comment type="caution">
    <text evidence="6">The sequence shown here is derived from an EMBL/GenBank/DDBJ whole genome shotgun (WGS) entry which is preliminary data.</text>
</comment>
<dbReference type="GO" id="GO:0006351">
    <property type="term" value="P:DNA-templated transcription"/>
    <property type="evidence" value="ECO:0007669"/>
    <property type="project" value="TreeGrafter"/>
</dbReference>
<evidence type="ECO:0000256" key="3">
    <source>
        <dbReference type="ARBA" id="ARBA00023125"/>
    </source>
</evidence>
<proteinExistence type="inferred from homology"/>
<dbReference type="PANTHER" id="PTHR30537">
    <property type="entry name" value="HTH-TYPE TRANSCRIPTIONAL REGULATOR"/>
    <property type="match status" value="1"/>
</dbReference>
<protein>
    <submittedName>
        <fullName evidence="6">LysR substrate-binding domain-containing protein</fullName>
    </submittedName>
</protein>
<keyword evidence="7" id="KW-1185">Reference proteome</keyword>
<feature type="domain" description="HTH lysR-type" evidence="5">
    <location>
        <begin position="6"/>
        <end position="63"/>
    </location>
</feature>
<dbReference type="InterPro" id="IPR058163">
    <property type="entry name" value="LysR-type_TF_proteobact-type"/>
</dbReference>
<comment type="similarity">
    <text evidence="1">Belongs to the LysR transcriptional regulatory family.</text>
</comment>
<dbReference type="AlphaFoldDB" id="A0AAE3MXZ1"/>